<gene>
    <name evidence="10" type="ORF">S06H3_02297</name>
</gene>
<feature type="domain" description="SecDF P1 head subdomain" evidence="9">
    <location>
        <begin position="11"/>
        <end position="90"/>
    </location>
</feature>
<dbReference type="Pfam" id="PF22599">
    <property type="entry name" value="SecDF_P1_head"/>
    <property type="match status" value="1"/>
</dbReference>
<reference evidence="10" key="1">
    <citation type="journal article" date="2014" name="Front. Microbiol.">
        <title>High frequency of phylogenetically diverse reductive dehalogenase-homologous genes in deep subseafloor sedimentary metagenomes.</title>
        <authorList>
            <person name="Kawai M."/>
            <person name="Futagami T."/>
            <person name="Toyoda A."/>
            <person name="Takaki Y."/>
            <person name="Nishi S."/>
            <person name="Hori S."/>
            <person name="Arai W."/>
            <person name="Tsubouchi T."/>
            <person name="Morono Y."/>
            <person name="Uchiyama I."/>
            <person name="Ito T."/>
            <person name="Fujiyama A."/>
            <person name="Inagaki F."/>
            <person name="Takami H."/>
        </authorList>
    </citation>
    <scope>NUCLEOTIDE SEQUENCE</scope>
    <source>
        <strain evidence="10">Expedition CK06-06</strain>
    </source>
</reference>
<keyword evidence="3 8" id="KW-0812">Transmembrane</keyword>
<dbReference type="EMBL" id="BARV01000657">
    <property type="protein sequence ID" value="GAI01024.1"/>
    <property type="molecule type" value="Genomic_DNA"/>
</dbReference>
<evidence type="ECO:0000313" key="10">
    <source>
        <dbReference type="EMBL" id="GAI01024.1"/>
    </source>
</evidence>
<dbReference type="InterPro" id="IPR054384">
    <property type="entry name" value="SecDF_P1_head"/>
</dbReference>
<dbReference type="InterPro" id="IPR022813">
    <property type="entry name" value="SecD/SecF_arch_bac"/>
</dbReference>
<feature type="non-terminal residue" evidence="10">
    <location>
        <position position="171"/>
    </location>
</feature>
<dbReference type="PANTHER" id="PTHR30081">
    <property type="entry name" value="PROTEIN-EXPORT MEMBRANE PROTEIN SEC"/>
    <property type="match status" value="1"/>
</dbReference>
<dbReference type="Gene3D" id="3.30.1360.200">
    <property type="match status" value="1"/>
</dbReference>
<keyword evidence="6" id="KW-0811">Translocation</keyword>
<dbReference type="PANTHER" id="PTHR30081:SF1">
    <property type="entry name" value="PROTEIN TRANSLOCASE SUBUNIT SECD"/>
    <property type="match status" value="1"/>
</dbReference>
<evidence type="ECO:0000256" key="3">
    <source>
        <dbReference type="ARBA" id="ARBA00022692"/>
    </source>
</evidence>
<comment type="caution">
    <text evidence="10">The sequence shown here is derived from an EMBL/GenBank/DDBJ whole genome shotgun (WGS) entry which is preliminary data.</text>
</comment>
<sequence length="171" mass="18488">MPGECLRIGAIELHFEWDEEGSKLSEEITGRLIDEPLGIFEGDESLRGDDGRPIAPTVQTTIVSRGRITGLSLNEATRLSKQLNAGRLPVPLEIIYDQTVSPILGSDFIDMGIKAGLIGIVLVMLFMILYYRLPGLMASLALVFYGALVLAIFKLIPVTLTLAGIGGFVLS</sequence>
<organism evidence="10">
    <name type="scientific">marine sediment metagenome</name>
    <dbReference type="NCBI Taxonomy" id="412755"/>
    <lineage>
        <taxon>unclassified sequences</taxon>
        <taxon>metagenomes</taxon>
        <taxon>ecological metagenomes</taxon>
    </lineage>
</organism>
<evidence type="ECO:0000256" key="1">
    <source>
        <dbReference type="ARBA" id="ARBA00022448"/>
    </source>
</evidence>
<dbReference type="GO" id="GO:0005886">
    <property type="term" value="C:plasma membrane"/>
    <property type="evidence" value="ECO:0007669"/>
    <property type="project" value="TreeGrafter"/>
</dbReference>
<evidence type="ECO:0000256" key="2">
    <source>
        <dbReference type="ARBA" id="ARBA00022475"/>
    </source>
</evidence>
<dbReference type="SUPFAM" id="SSF82866">
    <property type="entry name" value="Multidrug efflux transporter AcrB transmembrane domain"/>
    <property type="match status" value="1"/>
</dbReference>
<keyword evidence="2" id="KW-1003">Cell membrane</keyword>
<protein>
    <recommendedName>
        <fullName evidence="9">SecDF P1 head subdomain domain-containing protein</fullName>
    </recommendedName>
</protein>
<keyword evidence="5 8" id="KW-1133">Transmembrane helix</keyword>
<evidence type="ECO:0000256" key="5">
    <source>
        <dbReference type="ARBA" id="ARBA00022989"/>
    </source>
</evidence>
<keyword evidence="4" id="KW-0653">Protein transport</keyword>
<name>X1M3T1_9ZZZZ</name>
<dbReference type="GO" id="GO:0015031">
    <property type="term" value="P:protein transport"/>
    <property type="evidence" value="ECO:0007669"/>
    <property type="project" value="UniProtKB-KW"/>
</dbReference>
<evidence type="ECO:0000256" key="8">
    <source>
        <dbReference type="SAM" id="Phobius"/>
    </source>
</evidence>
<evidence type="ECO:0000259" key="9">
    <source>
        <dbReference type="Pfam" id="PF22599"/>
    </source>
</evidence>
<feature type="transmembrane region" description="Helical" evidence="8">
    <location>
        <begin position="111"/>
        <end position="131"/>
    </location>
</feature>
<feature type="transmembrane region" description="Helical" evidence="8">
    <location>
        <begin position="143"/>
        <end position="170"/>
    </location>
</feature>
<accession>X1M3T1</accession>
<keyword evidence="7 8" id="KW-0472">Membrane</keyword>
<proteinExistence type="predicted"/>
<dbReference type="AlphaFoldDB" id="X1M3T1"/>
<keyword evidence="1" id="KW-0813">Transport</keyword>
<evidence type="ECO:0000256" key="7">
    <source>
        <dbReference type="ARBA" id="ARBA00023136"/>
    </source>
</evidence>
<evidence type="ECO:0000256" key="4">
    <source>
        <dbReference type="ARBA" id="ARBA00022927"/>
    </source>
</evidence>
<evidence type="ECO:0000256" key="6">
    <source>
        <dbReference type="ARBA" id="ARBA00023010"/>
    </source>
</evidence>